<organism evidence="1">
    <name type="scientific">marine sediment metagenome</name>
    <dbReference type="NCBI Taxonomy" id="412755"/>
    <lineage>
        <taxon>unclassified sequences</taxon>
        <taxon>metagenomes</taxon>
        <taxon>ecological metagenomes</taxon>
    </lineage>
</organism>
<protein>
    <submittedName>
        <fullName evidence="1">Uncharacterized protein</fullName>
    </submittedName>
</protein>
<evidence type="ECO:0000313" key="1">
    <source>
        <dbReference type="EMBL" id="KKL08868.1"/>
    </source>
</evidence>
<dbReference type="AlphaFoldDB" id="A0A0F9DA02"/>
<proteinExistence type="predicted"/>
<sequence>MTIVMAEEIHFPPNQRLEHKQKVHSFVREIEAVCRKYGLAISATDVDGMCIYDSEIEGYTFSIGTLVIKE</sequence>
<comment type="caution">
    <text evidence="1">The sequence shown here is derived from an EMBL/GenBank/DDBJ whole genome shotgun (WGS) entry which is preliminary data.</text>
</comment>
<accession>A0A0F9DA02</accession>
<reference evidence="1" key="1">
    <citation type="journal article" date="2015" name="Nature">
        <title>Complex archaea that bridge the gap between prokaryotes and eukaryotes.</title>
        <authorList>
            <person name="Spang A."/>
            <person name="Saw J.H."/>
            <person name="Jorgensen S.L."/>
            <person name="Zaremba-Niedzwiedzka K."/>
            <person name="Martijn J."/>
            <person name="Lind A.E."/>
            <person name="van Eijk R."/>
            <person name="Schleper C."/>
            <person name="Guy L."/>
            <person name="Ettema T.J."/>
        </authorList>
    </citation>
    <scope>NUCLEOTIDE SEQUENCE</scope>
</reference>
<dbReference type="EMBL" id="LAZR01042708">
    <property type="protein sequence ID" value="KKL08868.1"/>
    <property type="molecule type" value="Genomic_DNA"/>
</dbReference>
<gene>
    <name evidence="1" type="ORF">LCGC14_2571580</name>
</gene>
<name>A0A0F9DA02_9ZZZZ</name>